<dbReference type="InterPro" id="IPR000238">
    <property type="entry name" value="RbfA"/>
</dbReference>
<dbReference type="Proteomes" id="UP000499080">
    <property type="component" value="Unassembled WGS sequence"/>
</dbReference>
<feature type="region of interest" description="Disordered" evidence="1">
    <location>
        <begin position="210"/>
        <end position="236"/>
    </location>
</feature>
<dbReference type="GO" id="GO:0006364">
    <property type="term" value="P:rRNA processing"/>
    <property type="evidence" value="ECO:0007669"/>
    <property type="project" value="InterPro"/>
</dbReference>
<evidence type="ECO:0008006" key="4">
    <source>
        <dbReference type="Google" id="ProtNLM"/>
    </source>
</evidence>
<evidence type="ECO:0000313" key="3">
    <source>
        <dbReference type="Proteomes" id="UP000499080"/>
    </source>
</evidence>
<protein>
    <recommendedName>
        <fullName evidence="4">Ribosome-binding factor A, mitochondrial</fullName>
    </recommendedName>
</protein>
<name>A0A4Y2LD92_ARAVE</name>
<proteinExistence type="predicted"/>
<dbReference type="InterPro" id="IPR023799">
    <property type="entry name" value="RbfA_dom_sf"/>
</dbReference>
<dbReference type="OrthoDB" id="418445at2759"/>
<accession>A0A4Y2LD92</accession>
<gene>
    <name evidence="2" type="ORF">AVEN_137901_1</name>
</gene>
<reference evidence="2 3" key="1">
    <citation type="journal article" date="2019" name="Sci. Rep.">
        <title>Orb-weaving spider Araneus ventricosus genome elucidates the spidroin gene catalogue.</title>
        <authorList>
            <person name="Kono N."/>
            <person name="Nakamura H."/>
            <person name="Ohtoshi R."/>
            <person name="Moran D.A.P."/>
            <person name="Shinohara A."/>
            <person name="Yoshida Y."/>
            <person name="Fujiwara M."/>
            <person name="Mori M."/>
            <person name="Tomita M."/>
            <person name="Arakawa K."/>
        </authorList>
    </citation>
    <scope>NUCLEOTIDE SEQUENCE [LARGE SCALE GENOMIC DNA]</scope>
</reference>
<dbReference type="InterPro" id="IPR039212">
    <property type="entry name" value="RBFA_mitochondrial"/>
</dbReference>
<sequence>MNLFGESVLHKIRCFRLGSRSVCEKVNPITKRGSMLAEMIKNTDKRKHWHFEILQNNAKSKNVFEKVSRPGRRQNVLNALFIRNITDVLSTGDTIPEIIGSGIEITGVKISPCCRILNVYWQIPQSSFASEEIIATSLNGQAHRIRAELISRNVMGRVPQIFFIRDTTNAYIAAFEKALQEVESEMKGDSGVVPDDSFMSKKKKLYKFADSKQEKEPKEKVTESVKETPAKPAAAPTRPIDMRADVFGLNHDQMMSKVNALKTKATLPEKTNVITAPEWAENETVEDDDIFSKIPGTTVHSDSNREELLKKFHIERKKRLQSKRKMPKNDDGLLLCEENEVYKEPEFSQFSTFDDDYVEEDTPERF</sequence>
<dbReference type="SUPFAM" id="SSF89919">
    <property type="entry name" value="Ribosome-binding factor A, RbfA"/>
    <property type="match status" value="1"/>
</dbReference>
<comment type="caution">
    <text evidence="2">The sequence shown here is derived from an EMBL/GenBank/DDBJ whole genome shotgun (WGS) entry which is preliminary data.</text>
</comment>
<dbReference type="InterPro" id="IPR015946">
    <property type="entry name" value="KH_dom-like_a/b"/>
</dbReference>
<evidence type="ECO:0000256" key="1">
    <source>
        <dbReference type="SAM" id="MobiDB-lite"/>
    </source>
</evidence>
<organism evidence="2 3">
    <name type="scientific">Araneus ventricosus</name>
    <name type="common">Orbweaver spider</name>
    <name type="synonym">Epeira ventricosa</name>
    <dbReference type="NCBI Taxonomy" id="182803"/>
    <lineage>
        <taxon>Eukaryota</taxon>
        <taxon>Metazoa</taxon>
        <taxon>Ecdysozoa</taxon>
        <taxon>Arthropoda</taxon>
        <taxon>Chelicerata</taxon>
        <taxon>Arachnida</taxon>
        <taxon>Araneae</taxon>
        <taxon>Araneomorphae</taxon>
        <taxon>Entelegynae</taxon>
        <taxon>Araneoidea</taxon>
        <taxon>Araneidae</taxon>
        <taxon>Araneus</taxon>
    </lineage>
</organism>
<dbReference type="Pfam" id="PF02033">
    <property type="entry name" value="RBFA"/>
    <property type="match status" value="1"/>
</dbReference>
<dbReference type="AlphaFoldDB" id="A0A4Y2LD92"/>
<keyword evidence="3" id="KW-1185">Reference proteome</keyword>
<evidence type="ECO:0000313" key="2">
    <source>
        <dbReference type="EMBL" id="GBN12130.1"/>
    </source>
</evidence>
<dbReference type="EMBL" id="BGPR01005650">
    <property type="protein sequence ID" value="GBN12130.1"/>
    <property type="molecule type" value="Genomic_DNA"/>
</dbReference>
<dbReference type="PANTHER" id="PTHR14725">
    <property type="entry name" value="RIBOSOME-BINDING FACTOR A, MITOCHONDRIAL-RELATED"/>
    <property type="match status" value="1"/>
</dbReference>
<dbReference type="PANTHER" id="PTHR14725:SF0">
    <property type="entry name" value="RIBOSOME-BINDING FACTOR A, MITOCHONDRIAL-RELATED"/>
    <property type="match status" value="1"/>
</dbReference>
<feature type="compositionally biased region" description="Basic and acidic residues" evidence="1">
    <location>
        <begin position="210"/>
        <end position="229"/>
    </location>
</feature>
<dbReference type="Gene3D" id="3.30.300.20">
    <property type="match status" value="1"/>
</dbReference>